<gene>
    <name evidence="1" type="ORF">BKK50_11005</name>
</gene>
<proteinExistence type="predicted"/>
<dbReference type="EMBL" id="MLHJ01000130">
    <property type="protein sequence ID" value="OOF39114.1"/>
    <property type="molecule type" value="Genomic_DNA"/>
</dbReference>
<dbReference type="STRING" id="1908260.BKK50_11005"/>
<dbReference type="AlphaFoldDB" id="A0A1V3IET6"/>
<protein>
    <submittedName>
        <fullName evidence="1">Uncharacterized protein</fullName>
    </submittedName>
</protein>
<dbReference type="NCBIfam" id="TIGR03696">
    <property type="entry name" value="Rhs_assc_core"/>
    <property type="match status" value="1"/>
</dbReference>
<organism evidence="1 2">
    <name type="scientific">Rodentibacter rarus</name>
    <dbReference type="NCBI Taxonomy" id="1908260"/>
    <lineage>
        <taxon>Bacteria</taxon>
        <taxon>Pseudomonadati</taxon>
        <taxon>Pseudomonadota</taxon>
        <taxon>Gammaproteobacteria</taxon>
        <taxon>Pasteurellales</taxon>
        <taxon>Pasteurellaceae</taxon>
        <taxon>Rodentibacter</taxon>
    </lineage>
</organism>
<accession>A0A1V3IET6</accession>
<dbReference type="OrthoDB" id="3078518at2"/>
<dbReference type="Gene3D" id="2.180.10.10">
    <property type="entry name" value="RHS repeat-associated core"/>
    <property type="match status" value="1"/>
</dbReference>
<evidence type="ECO:0000313" key="1">
    <source>
        <dbReference type="EMBL" id="OOF39114.1"/>
    </source>
</evidence>
<dbReference type="Pfam" id="PF14412">
    <property type="entry name" value="AHH"/>
    <property type="match status" value="1"/>
</dbReference>
<dbReference type="InterPro" id="IPR022385">
    <property type="entry name" value="Rhs_assc_core"/>
</dbReference>
<comment type="caution">
    <text evidence="1">The sequence shown here is derived from an EMBL/GenBank/DDBJ whole genome shotgun (WGS) entry which is preliminary data.</text>
</comment>
<name>A0A1V3IET6_9PAST</name>
<keyword evidence="2" id="KW-1185">Reference proteome</keyword>
<reference evidence="1 2" key="1">
    <citation type="submission" date="2016-10" db="EMBL/GenBank/DDBJ databases">
        <title>Rodentibacter gen. nov. and new species.</title>
        <authorList>
            <person name="Christensen H."/>
        </authorList>
    </citation>
    <scope>NUCLEOTIDE SEQUENCE [LARGE SCALE GENOMIC DNA]</scope>
    <source>
        <strain evidence="1 2">CCUG17206</strain>
    </source>
</reference>
<sequence>MAYNRFRYYDPNTACYLNSDPIGLEGGSTPYFYVQNPLDFLDPFGLSSCKKNADILRQNMLKEGKTFQKGDAAAHIVASTGSKGHWEAASRSRELLAKYRVNINDAANGIPLGC</sequence>
<dbReference type="Proteomes" id="UP000189433">
    <property type="component" value="Unassembled WGS sequence"/>
</dbReference>
<evidence type="ECO:0000313" key="2">
    <source>
        <dbReference type="Proteomes" id="UP000189433"/>
    </source>
</evidence>
<dbReference type="InterPro" id="IPR032871">
    <property type="entry name" value="AHH_dom_containing"/>
</dbReference>